<dbReference type="AlphaFoldDB" id="S8B5M2"/>
<evidence type="ECO:0000313" key="2">
    <source>
        <dbReference type="EMBL" id="EPS34163.1"/>
    </source>
</evidence>
<evidence type="ECO:0000256" key="1">
    <source>
        <dbReference type="SAM" id="MobiDB-lite"/>
    </source>
</evidence>
<dbReference type="Proteomes" id="UP000019376">
    <property type="component" value="Unassembled WGS sequence"/>
</dbReference>
<feature type="region of interest" description="Disordered" evidence="1">
    <location>
        <begin position="1"/>
        <end position="33"/>
    </location>
</feature>
<dbReference type="EMBL" id="KB644415">
    <property type="protein sequence ID" value="EPS34163.1"/>
    <property type="molecule type" value="Genomic_DNA"/>
</dbReference>
<reference evidence="2 3" key="1">
    <citation type="journal article" date="2013" name="PLoS ONE">
        <title>Genomic and secretomic analyses reveal unique features of the lignocellulolytic enzyme system of Penicillium decumbens.</title>
        <authorList>
            <person name="Liu G."/>
            <person name="Zhang L."/>
            <person name="Wei X."/>
            <person name="Zou G."/>
            <person name="Qin Y."/>
            <person name="Ma L."/>
            <person name="Li J."/>
            <person name="Zheng H."/>
            <person name="Wang S."/>
            <person name="Wang C."/>
            <person name="Xun L."/>
            <person name="Zhao G.-P."/>
            <person name="Zhou Z."/>
            <person name="Qu Y."/>
        </authorList>
    </citation>
    <scope>NUCLEOTIDE SEQUENCE [LARGE SCALE GENOMIC DNA]</scope>
    <source>
        <strain evidence="3">114-2 / CGMCC 5302</strain>
    </source>
</reference>
<gene>
    <name evidence="2" type="ORF">PDE_09127</name>
</gene>
<accession>S8B5M2</accession>
<protein>
    <submittedName>
        <fullName evidence="2">Uncharacterized protein</fullName>
    </submittedName>
</protein>
<evidence type="ECO:0000313" key="3">
    <source>
        <dbReference type="Proteomes" id="UP000019376"/>
    </source>
</evidence>
<sequence length="53" mass="6042">MTLRKRKREEEKKKTKKTPHDPHPDSGQNCQPVDVTGLIEMPILDFLALEAGN</sequence>
<dbReference type="HOGENOM" id="CLU_3069424_0_0_1"/>
<name>S8B5M2_PENO1</name>
<feature type="compositionally biased region" description="Basic and acidic residues" evidence="1">
    <location>
        <begin position="8"/>
        <end position="24"/>
    </location>
</feature>
<organism evidence="2 3">
    <name type="scientific">Penicillium oxalicum (strain 114-2 / CGMCC 5302)</name>
    <name type="common">Penicillium decumbens</name>
    <dbReference type="NCBI Taxonomy" id="933388"/>
    <lineage>
        <taxon>Eukaryota</taxon>
        <taxon>Fungi</taxon>
        <taxon>Dikarya</taxon>
        <taxon>Ascomycota</taxon>
        <taxon>Pezizomycotina</taxon>
        <taxon>Eurotiomycetes</taxon>
        <taxon>Eurotiomycetidae</taxon>
        <taxon>Eurotiales</taxon>
        <taxon>Aspergillaceae</taxon>
        <taxon>Penicillium</taxon>
    </lineage>
</organism>
<keyword evidence="3" id="KW-1185">Reference proteome</keyword>
<proteinExistence type="predicted"/>